<proteinExistence type="predicted"/>
<organism evidence="1 2">
    <name type="scientific">Nesidiocoris tenuis</name>
    <dbReference type="NCBI Taxonomy" id="355587"/>
    <lineage>
        <taxon>Eukaryota</taxon>
        <taxon>Metazoa</taxon>
        <taxon>Ecdysozoa</taxon>
        <taxon>Arthropoda</taxon>
        <taxon>Hexapoda</taxon>
        <taxon>Insecta</taxon>
        <taxon>Pterygota</taxon>
        <taxon>Neoptera</taxon>
        <taxon>Paraneoptera</taxon>
        <taxon>Hemiptera</taxon>
        <taxon>Heteroptera</taxon>
        <taxon>Panheteroptera</taxon>
        <taxon>Cimicomorpha</taxon>
        <taxon>Miridae</taxon>
        <taxon>Dicyphina</taxon>
        <taxon>Nesidiocoris</taxon>
    </lineage>
</organism>
<feature type="non-terminal residue" evidence="1">
    <location>
        <position position="70"/>
    </location>
</feature>
<protein>
    <submittedName>
        <fullName evidence="1">Uncharacterized protein</fullName>
    </submittedName>
</protein>
<sequence>MTFFYITQLCSKALIRTVRPEQPVLTSSNPIFQGGRARPGQLRLSGESPTLGTVVSFTFSTSQNATTGNF</sequence>
<dbReference type="AlphaFoldDB" id="A0A6H5HLD5"/>
<gene>
    <name evidence="1" type="ORF">NTEN_LOCUS19486</name>
</gene>
<evidence type="ECO:0000313" key="1">
    <source>
        <dbReference type="EMBL" id="CAB0015116.1"/>
    </source>
</evidence>
<name>A0A6H5HLD5_9HEMI</name>
<accession>A0A6H5HLD5</accession>
<dbReference type="Proteomes" id="UP000479000">
    <property type="component" value="Unassembled WGS sequence"/>
</dbReference>
<dbReference type="EMBL" id="CADCXU010028602">
    <property type="protein sequence ID" value="CAB0015116.1"/>
    <property type="molecule type" value="Genomic_DNA"/>
</dbReference>
<reference evidence="1 2" key="1">
    <citation type="submission" date="2020-02" db="EMBL/GenBank/DDBJ databases">
        <authorList>
            <person name="Ferguson B K."/>
        </authorList>
    </citation>
    <scope>NUCLEOTIDE SEQUENCE [LARGE SCALE GENOMIC DNA]</scope>
</reference>
<evidence type="ECO:0000313" key="2">
    <source>
        <dbReference type="Proteomes" id="UP000479000"/>
    </source>
</evidence>
<keyword evidence="2" id="KW-1185">Reference proteome</keyword>